<dbReference type="EMBL" id="FOWC01000026">
    <property type="protein sequence ID" value="SFQ79613.1"/>
    <property type="molecule type" value="Genomic_DNA"/>
</dbReference>
<evidence type="ECO:0000313" key="2">
    <source>
        <dbReference type="EMBL" id="SFQ79613.1"/>
    </source>
</evidence>
<reference evidence="2 3" key="1">
    <citation type="submission" date="2016-10" db="EMBL/GenBank/DDBJ databases">
        <authorList>
            <person name="de Groot N.N."/>
        </authorList>
    </citation>
    <scope>NUCLEOTIDE SEQUENCE [LARGE SCALE GENOMIC DNA]</scope>
    <source>
        <strain evidence="2 3">DSM 44637</strain>
    </source>
</reference>
<feature type="region of interest" description="Disordered" evidence="1">
    <location>
        <begin position="54"/>
        <end position="102"/>
    </location>
</feature>
<proteinExistence type="predicted"/>
<organism evidence="2 3">
    <name type="scientific">Amycolatopsis rubida</name>
    <dbReference type="NCBI Taxonomy" id="112413"/>
    <lineage>
        <taxon>Bacteria</taxon>
        <taxon>Bacillati</taxon>
        <taxon>Actinomycetota</taxon>
        <taxon>Actinomycetes</taxon>
        <taxon>Pseudonocardiales</taxon>
        <taxon>Pseudonocardiaceae</taxon>
        <taxon>Amycolatopsis</taxon>
    </lineage>
</organism>
<gene>
    <name evidence="2" type="ORF">SAMN05421854_12659</name>
</gene>
<dbReference type="AlphaFoldDB" id="A0A1I6BF95"/>
<evidence type="ECO:0000256" key="1">
    <source>
        <dbReference type="SAM" id="MobiDB-lite"/>
    </source>
</evidence>
<name>A0A1I6BF95_9PSEU</name>
<dbReference type="RefSeq" id="WP_244287489.1">
    <property type="nucleotide sequence ID" value="NZ_FOWC01000026.1"/>
</dbReference>
<dbReference type="STRING" id="112413.SAMN05421854_12659"/>
<sequence length="102" mass="11237">MLEHGLPGAEFHPFRDVWHRGHQPLPSDVSPEHYTTKHQSLIELGSGWTLVAAGAEKPPERPSGNGFPAHVLPHRASLKRSVAEAGSGPELPKTRTRWPRLS</sequence>
<evidence type="ECO:0000313" key="3">
    <source>
        <dbReference type="Proteomes" id="UP000199137"/>
    </source>
</evidence>
<dbReference type="Proteomes" id="UP000199137">
    <property type="component" value="Unassembled WGS sequence"/>
</dbReference>
<protein>
    <submittedName>
        <fullName evidence="2">Uncharacterized protein</fullName>
    </submittedName>
</protein>
<accession>A0A1I6BF95</accession>